<name>A0A1W6A0X5_9BACI</name>
<accession>A0A1W6A0X5</accession>
<proteinExistence type="predicted"/>
<dbReference type="KEGG" id="hmn:HM131_13945"/>
<evidence type="ECO:0000313" key="2">
    <source>
        <dbReference type="Proteomes" id="UP000192527"/>
    </source>
</evidence>
<organism evidence="1 2">
    <name type="scientific">Halobacillus mangrovi</name>
    <dbReference type="NCBI Taxonomy" id="402384"/>
    <lineage>
        <taxon>Bacteria</taxon>
        <taxon>Bacillati</taxon>
        <taxon>Bacillota</taxon>
        <taxon>Bacilli</taxon>
        <taxon>Bacillales</taxon>
        <taxon>Bacillaceae</taxon>
        <taxon>Halobacillus</taxon>
    </lineage>
</organism>
<dbReference type="EMBL" id="CP020772">
    <property type="protein sequence ID" value="ARI79218.1"/>
    <property type="molecule type" value="Genomic_DNA"/>
</dbReference>
<sequence>MKVWTTDYLVETKPPIASVKKMEVKE</sequence>
<protein>
    <submittedName>
        <fullName evidence="1">Uncharacterized protein</fullName>
    </submittedName>
</protein>
<keyword evidence="2" id="KW-1185">Reference proteome</keyword>
<gene>
    <name evidence="1" type="ORF">HM131_13945</name>
</gene>
<dbReference type="Proteomes" id="UP000192527">
    <property type="component" value="Chromosome"/>
</dbReference>
<reference evidence="1 2" key="1">
    <citation type="submission" date="2017-04" db="EMBL/GenBank/DDBJ databases">
        <title>The whole genome sequencing and assembly of Halobacillus mangrovi strain.</title>
        <authorList>
            <person name="Lee S.-J."/>
            <person name="Park M.-K."/>
            <person name="Kim J.-Y."/>
            <person name="Lee Y.-J."/>
            <person name="Yi H."/>
            <person name="Bahn Y.-S."/>
            <person name="Kim J.F."/>
            <person name="Lee D.-W."/>
        </authorList>
    </citation>
    <scope>NUCLEOTIDE SEQUENCE [LARGE SCALE GENOMIC DNA]</scope>
    <source>
        <strain evidence="1 2">KTB 131</strain>
    </source>
</reference>
<evidence type="ECO:0000313" key="1">
    <source>
        <dbReference type="EMBL" id="ARI79218.1"/>
    </source>
</evidence>
<dbReference type="AlphaFoldDB" id="A0A1W6A0X5"/>